<accession>A0A0S3TD17</accession>
<sequence length="70" mass="8409">MVHTRSKPIVTMMEEIRLYLMKRWATNRTKSQSLSGNICPKIKSRLKKESQLTKYWIPCWSANKIFEVRH</sequence>
<reference evidence="1" key="1">
    <citation type="journal article" date="2015" name="Sci. Rep.">
        <title>The power of single molecule real-time sequencing technology in the de novo assembly of a eukaryotic genome.</title>
        <authorList>
            <person name="Sakai H."/>
            <person name="Naito K."/>
            <person name="Ogiso-Tanaka E."/>
            <person name="Takahashi Y."/>
            <person name="Iseki K."/>
            <person name="Muto C."/>
            <person name="Satou K."/>
            <person name="Teruya K."/>
            <person name="Shiroma A."/>
            <person name="Shimoji M."/>
            <person name="Hirano T."/>
            <person name="Itoh T."/>
            <person name="Kaga A."/>
            <person name="Tomooka N."/>
        </authorList>
    </citation>
    <scope>NUCLEOTIDE SEQUENCE</scope>
</reference>
<evidence type="ECO:0000313" key="1">
    <source>
        <dbReference type="EMBL" id="BAU03051.1"/>
    </source>
</evidence>
<protein>
    <submittedName>
        <fullName evidence="1">Uncharacterized protein</fullName>
    </submittedName>
</protein>
<organism evidence="1">
    <name type="scientific">Vigna angularis var. angularis</name>
    <dbReference type="NCBI Taxonomy" id="157739"/>
    <lineage>
        <taxon>Eukaryota</taxon>
        <taxon>Viridiplantae</taxon>
        <taxon>Streptophyta</taxon>
        <taxon>Embryophyta</taxon>
        <taxon>Tracheophyta</taxon>
        <taxon>Spermatophyta</taxon>
        <taxon>Magnoliopsida</taxon>
        <taxon>eudicotyledons</taxon>
        <taxon>Gunneridae</taxon>
        <taxon>Pentapetalae</taxon>
        <taxon>rosids</taxon>
        <taxon>fabids</taxon>
        <taxon>Fabales</taxon>
        <taxon>Fabaceae</taxon>
        <taxon>Papilionoideae</taxon>
        <taxon>50 kb inversion clade</taxon>
        <taxon>NPAAA clade</taxon>
        <taxon>indigoferoid/millettioid clade</taxon>
        <taxon>Phaseoleae</taxon>
        <taxon>Vigna</taxon>
    </lineage>
</organism>
<proteinExistence type="predicted"/>
<dbReference type="EMBL" id="AP015055">
    <property type="protein sequence ID" value="BAU03051.1"/>
    <property type="molecule type" value="Genomic_DNA"/>
</dbReference>
<feature type="non-terminal residue" evidence="1">
    <location>
        <position position="70"/>
    </location>
</feature>
<name>A0A0S3TD17_PHAAN</name>
<gene>
    <name evidence="1" type="primary">Vigan.UMG004900</name>
    <name evidence="1" type="ORF">VIGAN_UM004900</name>
</gene>
<dbReference type="AlphaFoldDB" id="A0A0S3TD17"/>